<organism evidence="1 2">
    <name type="scientific">Pseudocercospora eumusae</name>
    <dbReference type="NCBI Taxonomy" id="321146"/>
    <lineage>
        <taxon>Eukaryota</taxon>
        <taxon>Fungi</taxon>
        <taxon>Dikarya</taxon>
        <taxon>Ascomycota</taxon>
        <taxon>Pezizomycotina</taxon>
        <taxon>Dothideomycetes</taxon>
        <taxon>Dothideomycetidae</taxon>
        <taxon>Mycosphaerellales</taxon>
        <taxon>Mycosphaerellaceae</taxon>
        <taxon>Pseudocercospora</taxon>
    </lineage>
</organism>
<comment type="caution">
    <text evidence="1">The sequence shown here is derived from an EMBL/GenBank/DDBJ whole genome shotgun (WGS) entry which is preliminary data.</text>
</comment>
<reference evidence="1 2" key="1">
    <citation type="submission" date="2015-07" db="EMBL/GenBank/DDBJ databases">
        <title>Comparative genomics of the Sigatoka disease complex on banana suggests a link between parallel evolutionary changes in Pseudocercospora fijiensis and Pseudocercospora eumusae and increased virulence on the banana host.</title>
        <authorList>
            <person name="Chang T.-C."/>
            <person name="Salvucci A."/>
            <person name="Crous P.W."/>
            <person name="Stergiopoulos I."/>
        </authorList>
    </citation>
    <scope>NUCLEOTIDE SEQUENCE [LARGE SCALE GENOMIC DNA]</scope>
    <source>
        <strain evidence="1 2">CBS 114824</strain>
    </source>
</reference>
<proteinExistence type="predicted"/>
<name>A0A139HB74_9PEZI</name>
<protein>
    <submittedName>
        <fullName evidence="1">Uncharacterized protein</fullName>
    </submittedName>
</protein>
<dbReference type="Proteomes" id="UP000070133">
    <property type="component" value="Unassembled WGS sequence"/>
</dbReference>
<sequence length="190" mass="21337">MTSSASVLLCTGSMVSEAQQQYDTTCLTAMRWISSFGLLTTTLGSDRRYIKLERGVDEEPDSARERFLQRAHAKLHAGERCIWATFAITLLIVILWQAWSMEDSFPGTSNSSRSSYEKGFATDLSPAVVAVRLMERVFTAGVVRNEDGSLRLNASDGTFYAGEPSDALDQLWHDRYRGGLKWKFLYTLMI</sequence>
<evidence type="ECO:0000313" key="1">
    <source>
        <dbReference type="EMBL" id="KXS99704.1"/>
    </source>
</evidence>
<dbReference type="EMBL" id="LFZN01000088">
    <property type="protein sequence ID" value="KXS99704.1"/>
    <property type="molecule type" value="Genomic_DNA"/>
</dbReference>
<accession>A0A139HB74</accession>
<dbReference type="AlphaFoldDB" id="A0A139HB74"/>
<gene>
    <name evidence="1" type="ORF">AC578_9909</name>
</gene>
<evidence type="ECO:0000313" key="2">
    <source>
        <dbReference type="Proteomes" id="UP000070133"/>
    </source>
</evidence>
<keyword evidence="2" id="KW-1185">Reference proteome</keyword>